<dbReference type="Pfam" id="PF20801">
    <property type="entry name" value="MAML1_3_TAD2"/>
    <property type="match status" value="1"/>
</dbReference>
<dbReference type="Proteomes" id="UP000752171">
    <property type="component" value="Unassembled WGS sequence"/>
</dbReference>
<dbReference type="GO" id="GO:0003713">
    <property type="term" value="F:transcription coactivator activity"/>
    <property type="evidence" value="ECO:0007669"/>
    <property type="project" value="InterPro"/>
</dbReference>
<feature type="region of interest" description="Disordered" evidence="1">
    <location>
        <begin position="123"/>
        <end position="340"/>
    </location>
</feature>
<comment type="caution">
    <text evidence="3">The sequence shown here is derived from an EMBL/GenBank/DDBJ whole genome shotgun (WGS) entry which is preliminary data.</text>
</comment>
<feature type="compositionally biased region" description="Low complexity" evidence="1">
    <location>
        <begin position="664"/>
        <end position="682"/>
    </location>
</feature>
<feature type="compositionally biased region" description="Polar residues" evidence="1">
    <location>
        <begin position="787"/>
        <end position="797"/>
    </location>
</feature>
<feature type="region of interest" description="Disordered" evidence="1">
    <location>
        <begin position="465"/>
        <end position="493"/>
    </location>
</feature>
<dbReference type="PANTHER" id="PTHR15692">
    <property type="entry name" value="MASTERMIND-LIKE"/>
    <property type="match status" value="1"/>
</dbReference>
<dbReference type="OrthoDB" id="5982619at2759"/>
<feature type="region of interest" description="Disordered" evidence="1">
    <location>
        <begin position="1"/>
        <end position="28"/>
    </location>
</feature>
<feature type="compositionally biased region" description="Polar residues" evidence="1">
    <location>
        <begin position="744"/>
        <end position="754"/>
    </location>
</feature>
<dbReference type="EMBL" id="JAICCE010000028">
    <property type="protein sequence ID" value="KAG9259490.1"/>
    <property type="molecule type" value="Genomic_DNA"/>
</dbReference>
<gene>
    <name evidence="3" type="primary">MAML1</name>
    <name evidence="3" type="ORF">AMEX_G28015</name>
</gene>
<evidence type="ECO:0000259" key="2">
    <source>
        <dbReference type="Pfam" id="PF20801"/>
    </source>
</evidence>
<feature type="region of interest" description="Disordered" evidence="1">
    <location>
        <begin position="615"/>
        <end position="797"/>
    </location>
</feature>
<feature type="compositionally biased region" description="Low complexity" evidence="1">
    <location>
        <begin position="201"/>
        <end position="248"/>
    </location>
</feature>
<evidence type="ECO:0000313" key="3">
    <source>
        <dbReference type="EMBL" id="KAG9259490.1"/>
    </source>
</evidence>
<feature type="domain" description="Mastermind-like 1/3 transactivation" evidence="2">
    <location>
        <begin position="126"/>
        <end position="833"/>
    </location>
</feature>
<evidence type="ECO:0000256" key="1">
    <source>
        <dbReference type="SAM" id="MobiDB-lite"/>
    </source>
</evidence>
<dbReference type="InterPro" id="IPR048455">
    <property type="entry name" value="MAML1_3_TAD2"/>
</dbReference>
<reference evidence="3 4" key="1">
    <citation type="submission" date="2021-07" db="EMBL/GenBank/DDBJ databases">
        <authorList>
            <person name="Imarazene B."/>
            <person name="Zahm M."/>
            <person name="Klopp C."/>
            <person name="Cabau C."/>
            <person name="Beille S."/>
            <person name="Jouanno E."/>
            <person name="Castinel A."/>
            <person name="Lluch J."/>
            <person name="Gil L."/>
            <person name="Kuchtly C."/>
            <person name="Lopez Roques C."/>
            <person name="Donnadieu C."/>
            <person name="Parrinello H."/>
            <person name="Journot L."/>
            <person name="Du K."/>
            <person name="Schartl M."/>
            <person name="Retaux S."/>
            <person name="Guiguen Y."/>
        </authorList>
    </citation>
    <scope>NUCLEOTIDE SEQUENCE [LARGE SCALE GENOMIC DNA]</scope>
    <source>
        <strain evidence="3">Pach_M1</strain>
        <tissue evidence="3">Testis</tissue>
    </source>
</reference>
<dbReference type="GO" id="GO:0007221">
    <property type="term" value="P:positive regulation of transcription of Notch receptor target"/>
    <property type="evidence" value="ECO:0007669"/>
    <property type="project" value="InterPro"/>
</dbReference>
<feature type="region of interest" description="Disordered" evidence="1">
    <location>
        <begin position="828"/>
        <end position="855"/>
    </location>
</feature>
<evidence type="ECO:0000313" key="4">
    <source>
        <dbReference type="Proteomes" id="UP000752171"/>
    </source>
</evidence>
<protein>
    <submittedName>
        <fullName evidence="3">Mastermind-like protein 1 isoform X1</fullName>
    </submittedName>
</protein>
<feature type="compositionally biased region" description="Gly residues" evidence="1">
    <location>
        <begin position="417"/>
        <end position="430"/>
    </location>
</feature>
<feature type="compositionally biased region" description="Low complexity" evidence="1">
    <location>
        <begin position="376"/>
        <end position="392"/>
    </location>
</feature>
<feature type="region of interest" description="Disordered" evidence="1">
    <location>
        <begin position="376"/>
        <end position="439"/>
    </location>
</feature>
<dbReference type="GO" id="GO:0005654">
    <property type="term" value="C:nucleoplasm"/>
    <property type="evidence" value="ECO:0007669"/>
    <property type="project" value="TreeGrafter"/>
</dbReference>
<accession>A0A8T2KI44</accession>
<proteinExistence type="predicted"/>
<dbReference type="AlphaFoldDB" id="A0A8T2KI44"/>
<sequence>MNGTHATGGVEPNGVGLPDGCGVRGSESDIRLKEMKQEPMDDILPTGGGNGNIILPDLNLNEQEWTELMEEFNRSVPYEEIQELFNDGFEDRKDPDLSAGGPPSNLLPADLARVVKAEFSPAPTSSSAAFEQDSRTGSPHVPPSSSGPLLHTGSPVTAPSAASSPALPGPQHSQQQQQSGQPSRPLQNHLLTGPPKDLSPAQQLQQLAAREQQRAQLMQSHQHQSQKQQQPKQQQQQQQQAPKFHQQSNIPSTWSQNTPTQSQMGGTFGLEKPTSPLLYPSDFQNSKPLLMPGQQPNKGSPKAGAPGGYMPQGAHPMLGHPAPPSGTLSHPSGPGGQVAMLDYRNTKPLSHYEAGGPRGPAAPPLQNKAALLNLLRQQQQQQQMKQRPGGMQYRPPAHLPHSQQEPGTYPSGPHVPGPGGAMTGQPGGSGMSTNHGTVPYMSNLQKQQQMQMLNPQQKFILGQQRQMMAEQEKQRQQQEQQMQRHLTRPPPQYQYQDFSPAFSYRHGFVPCKSFCPRSSQPMGNVNSLGGPAPSAQRMFTQTQSMMGMGQGSGPTPGAPSAASQAEMSLSSCTGGLDVQQVLYGNMPMHPSHPNQQRVPVSAMSAAYRQNMLAQQQAHLKSQPNAALLKQQQQQQQLAHLPNMSNTLANNMNSAMPSSIPGAMPPQSWQQQQQQSHPALQQSMAGQPNPSSGGMPTGFPGSGFHIQPRMPKLPGSSPFTQAAMGNGTTSRAMAGMNPGQMMPNMAQQRTNNPGMGQQLPPPNQQQQQPQQGQQAPPQSQQVLPDLSSFGQSQGAQVPNRTAGMQCNQAFQVNGTAGQQMQFAYSNQPNLLGESDLDSLFPRPGMKMCRLKKKKKK</sequence>
<feature type="compositionally biased region" description="Polar residues" evidence="1">
    <location>
        <begin position="615"/>
        <end position="624"/>
    </location>
</feature>
<feature type="compositionally biased region" description="Polar residues" evidence="1">
    <location>
        <begin position="683"/>
        <end position="693"/>
    </location>
</feature>
<name>A0A8T2KI44_ASTMX</name>
<feature type="compositionally biased region" description="Low complexity" evidence="1">
    <location>
        <begin position="123"/>
        <end position="183"/>
    </location>
</feature>
<feature type="compositionally biased region" description="Polar residues" evidence="1">
    <location>
        <begin position="642"/>
        <end position="656"/>
    </location>
</feature>
<feature type="compositionally biased region" description="Polar residues" evidence="1">
    <location>
        <begin position="249"/>
        <end position="265"/>
    </location>
</feature>
<feature type="compositionally biased region" description="Low complexity" evidence="1">
    <location>
        <begin position="763"/>
        <end position="780"/>
    </location>
</feature>
<organism evidence="3 4">
    <name type="scientific">Astyanax mexicanus</name>
    <name type="common">Blind cave fish</name>
    <name type="synonym">Astyanax fasciatus mexicanus</name>
    <dbReference type="NCBI Taxonomy" id="7994"/>
    <lineage>
        <taxon>Eukaryota</taxon>
        <taxon>Metazoa</taxon>
        <taxon>Chordata</taxon>
        <taxon>Craniata</taxon>
        <taxon>Vertebrata</taxon>
        <taxon>Euteleostomi</taxon>
        <taxon>Actinopterygii</taxon>
        <taxon>Neopterygii</taxon>
        <taxon>Teleostei</taxon>
        <taxon>Ostariophysi</taxon>
        <taxon>Characiformes</taxon>
        <taxon>Characoidei</taxon>
        <taxon>Acestrorhamphidae</taxon>
        <taxon>Acestrorhamphinae</taxon>
        <taxon>Astyanax</taxon>
    </lineage>
</organism>
<dbReference type="PANTHER" id="PTHR15692:SF19">
    <property type="entry name" value="MASTERMIND-LIKE PROTEIN 1"/>
    <property type="match status" value="1"/>
</dbReference>
<dbReference type="InterPro" id="IPR046369">
    <property type="entry name" value="MAML1-3"/>
</dbReference>